<feature type="compositionally biased region" description="Acidic residues" evidence="1">
    <location>
        <begin position="1046"/>
        <end position="1073"/>
    </location>
</feature>
<keyword evidence="2" id="KW-0812">Transmembrane</keyword>
<evidence type="ECO:0000313" key="3">
    <source>
        <dbReference type="EMBL" id="QZD95203.1"/>
    </source>
</evidence>
<reference evidence="3 4" key="1">
    <citation type="submission" date="2021-08" db="EMBL/GenBank/DDBJ databases">
        <title>Comparative Genomics Analysis of the Genus Qipengyuania Reveals Extensive Genetic Diversity and Metabolic Versatility, Including the Description of Fifteen Novel Species.</title>
        <authorList>
            <person name="Liu Y."/>
        </authorList>
    </citation>
    <scope>NUCLEOTIDE SEQUENCE [LARGE SCALE GENOMIC DNA]</scope>
    <source>
        <strain evidence="3 4">1NDH1</strain>
    </source>
</reference>
<sequence length="1073" mass="113970">MDGSEDLDLKTGRPRWRKKRWAIPGLSILVLLAVFLVAWASRESIVDDLIRDQLAANDIPAAYDIARVGGRTQIISNLVLGDPDQPDFTADRVVIRLQHKIGLPEIGEVRLFNPRLYGRYVDGELSFGSLDPVIFGESGGPPGLPRIDLKIVDGRGLIETDYGPVGLKLEGKGGLYDGFAGIFAATAPELDFAGCEAEATTLYGQLETSAGQPSFKGPLRSSGVTCPAMDLALADMVADIELEMTSELSDPSLTARIEAGDTRYADFSAQSLTGTVRAQLRGEDANARYTLALRGAESPQVLAAVVTAEGVLRARENFARMEVESDIEGNGLRLGSESVSAIQTLASSGEGTLLEPIARRIGNALQAEARGSSLSGQLTYRSDADNTLLLIPRVEMIGGSGARILSLSRFEMNAAGDEAAQFSGNLATGGPGIPRINGRMERTSGDDAVFRLSMAPYEAGPSRIAIPGITIAQSSGGALGFAGNVEASGPLPGGAVEGLSLPVKGRWEPGGRLAVWRECTRVSFSRLAFADLAIEGPGLTLCPPTGGAILTNGAGGLEIAAGAPSLELAGSLGDTPIRIASGPVGFAYPGTVRARDLDISLGPVGTASRFVISDLDAEIGENISGSYADAEIALAAVPMTLVNTSGNWDYTDGKLAIGDASFRLIDRNEEERFEPLVARDASLVLFDNIIDAEATLRNPGSDRVVTDVDIRHNLATSSGYADLDIEGLRFDELLQPEDLSQLALGVIANAEGVITGEGRIDWASDGEVTSTGSFSSDNLDFAAAFGPVKGASGTVEFTDLLNLTTAPGQKIRVGSVNPGIEVFDGEVEFRLENGELLAVSGGSWPFMGGELILREVDLNLGVSEERAYIFEIVGLDAAQFIAQMELENISATGIFDGTVPIIFDTDGNGRIEDSILISRPPGGNISYVGDLTYEDLSAIANFAFDALRSLDYSQMRVVMNGPLTGEIVTQVRFDGVRQGEEAETNFITRQIADLPIQFRINIRAQFYQLLTSIRSMYDPASVRDPRELGLLSDDGKRLLRRSITGEEVEPDIDPEDVIPDEPAIQDEESEQGL</sequence>
<gene>
    <name evidence="3" type="ORF">K3136_00260</name>
</gene>
<organism evidence="3 4">
    <name type="scientific">Qipengyuania gelatinilytica</name>
    <dbReference type="NCBI Taxonomy" id="2867231"/>
    <lineage>
        <taxon>Bacteria</taxon>
        <taxon>Pseudomonadati</taxon>
        <taxon>Pseudomonadota</taxon>
        <taxon>Alphaproteobacteria</taxon>
        <taxon>Sphingomonadales</taxon>
        <taxon>Erythrobacteraceae</taxon>
        <taxon>Qipengyuania</taxon>
    </lineage>
</organism>
<dbReference type="InterPro" id="IPR021730">
    <property type="entry name" value="YdbH"/>
</dbReference>
<name>A0ABX9A5M1_9SPHN</name>
<dbReference type="RefSeq" id="WP_221430945.1">
    <property type="nucleotide sequence ID" value="NZ_CP081294.1"/>
</dbReference>
<protein>
    <submittedName>
        <fullName evidence="3">YdbH domain-containing protein</fullName>
    </submittedName>
</protein>
<keyword evidence="2" id="KW-1133">Transmembrane helix</keyword>
<dbReference type="EMBL" id="CP081294">
    <property type="protein sequence ID" value="QZD95203.1"/>
    <property type="molecule type" value="Genomic_DNA"/>
</dbReference>
<feature type="region of interest" description="Disordered" evidence="1">
    <location>
        <begin position="1042"/>
        <end position="1073"/>
    </location>
</feature>
<evidence type="ECO:0000256" key="2">
    <source>
        <dbReference type="SAM" id="Phobius"/>
    </source>
</evidence>
<evidence type="ECO:0000313" key="4">
    <source>
        <dbReference type="Proteomes" id="UP000824321"/>
    </source>
</evidence>
<dbReference type="Pfam" id="PF11739">
    <property type="entry name" value="YdbH-like"/>
    <property type="match status" value="1"/>
</dbReference>
<accession>A0ABX9A5M1</accession>
<dbReference type="Proteomes" id="UP000824321">
    <property type="component" value="Chromosome"/>
</dbReference>
<evidence type="ECO:0000256" key="1">
    <source>
        <dbReference type="SAM" id="MobiDB-lite"/>
    </source>
</evidence>
<keyword evidence="2" id="KW-0472">Membrane</keyword>
<feature type="transmembrane region" description="Helical" evidence="2">
    <location>
        <begin position="21"/>
        <end position="41"/>
    </location>
</feature>
<proteinExistence type="predicted"/>
<keyword evidence="4" id="KW-1185">Reference proteome</keyword>